<keyword evidence="10" id="KW-1185">Reference proteome</keyword>
<evidence type="ECO:0000256" key="4">
    <source>
        <dbReference type="ARBA" id="ARBA00022692"/>
    </source>
</evidence>
<dbReference type="SUPFAM" id="SSF161098">
    <property type="entry name" value="MetI-like"/>
    <property type="match status" value="1"/>
</dbReference>
<feature type="domain" description="ABC transmembrane type-1" evidence="8">
    <location>
        <begin position="97"/>
        <end position="306"/>
    </location>
</feature>
<evidence type="ECO:0000256" key="7">
    <source>
        <dbReference type="RuleBase" id="RU363032"/>
    </source>
</evidence>
<keyword evidence="5 7" id="KW-1133">Transmembrane helix</keyword>
<comment type="similarity">
    <text evidence="7">Belongs to the binding-protein-dependent transport system permease family.</text>
</comment>
<dbReference type="PANTHER" id="PTHR43163">
    <property type="entry name" value="DIPEPTIDE TRANSPORT SYSTEM PERMEASE PROTEIN DPPB-RELATED"/>
    <property type="match status" value="1"/>
</dbReference>
<organism evidence="9 10">
    <name type="scientific">Sporobacter termitidis DSM 10068</name>
    <dbReference type="NCBI Taxonomy" id="1123282"/>
    <lineage>
        <taxon>Bacteria</taxon>
        <taxon>Bacillati</taxon>
        <taxon>Bacillota</taxon>
        <taxon>Clostridia</taxon>
        <taxon>Eubacteriales</taxon>
        <taxon>Oscillospiraceae</taxon>
        <taxon>Sporobacter</taxon>
    </lineage>
</organism>
<dbReference type="InterPro" id="IPR035906">
    <property type="entry name" value="MetI-like_sf"/>
</dbReference>
<evidence type="ECO:0000256" key="6">
    <source>
        <dbReference type="ARBA" id="ARBA00023136"/>
    </source>
</evidence>
<evidence type="ECO:0000313" key="10">
    <source>
        <dbReference type="Proteomes" id="UP000183995"/>
    </source>
</evidence>
<feature type="transmembrane region" description="Helical" evidence="7">
    <location>
        <begin position="183"/>
        <end position="202"/>
    </location>
</feature>
<keyword evidence="2 7" id="KW-0813">Transport</keyword>
<keyword evidence="3" id="KW-1003">Cell membrane</keyword>
<evidence type="ECO:0000259" key="8">
    <source>
        <dbReference type="PROSITE" id="PS50928"/>
    </source>
</evidence>
<feature type="transmembrane region" description="Helical" evidence="7">
    <location>
        <begin position="135"/>
        <end position="163"/>
    </location>
</feature>
<name>A0A1M5XAP0_9FIRM</name>
<proteinExistence type="inferred from homology"/>
<dbReference type="RefSeq" id="WP_073077664.1">
    <property type="nucleotide sequence ID" value="NZ_FQXV01000005.1"/>
</dbReference>
<dbReference type="Gene3D" id="1.10.3720.10">
    <property type="entry name" value="MetI-like"/>
    <property type="match status" value="1"/>
</dbReference>
<keyword evidence="6 7" id="KW-0472">Membrane</keyword>
<dbReference type="PANTHER" id="PTHR43163:SF6">
    <property type="entry name" value="DIPEPTIDE TRANSPORT SYSTEM PERMEASE PROTEIN DPPB-RELATED"/>
    <property type="match status" value="1"/>
</dbReference>
<dbReference type="InterPro" id="IPR000515">
    <property type="entry name" value="MetI-like"/>
</dbReference>
<dbReference type="Proteomes" id="UP000183995">
    <property type="component" value="Unassembled WGS sequence"/>
</dbReference>
<dbReference type="AlphaFoldDB" id="A0A1M5XAP0"/>
<protein>
    <submittedName>
        <fullName evidence="9">Peptide/nickel transport system permease protein</fullName>
    </submittedName>
</protein>
<feature type="transmembrane region" description="Helical" evidence="7">
    <location>
        <begin position="287"/>
        <end position="309"/>
    </location>
</feature>
<dbReference type="EMBL" id="FQXV01000005">
    <property type="protein sequence ID" value="SHH96935.1"/>
    <property type="molecule type" value="Genomic_DNA"/>
</dbReference>
<evidence type="ECO:0000256" key="3">
    <source>
        <dbReference type="ARBA" id="ARBA00022475"/>
    </source>
</evidence>
<accession>A0A1M5XAP0</accession>
<evidence type="ECO:0000256" key="1">
    <source>
        <dbReference type="ARBA" id="ARBA00004651"/>
    </source>
</evidence>
<feature type="transmembrane region" description="Helical" evidence="7">
    <location>
        <begin position="237"/>
        <end position="259"/>
    </location>
</feature>
<dbReference type="OrthoDB" id="9769919at2"/>
<dbReference type="GO" id="GO:0071916">
    <property type="term" value="F:dipeptide transmembrane transporter activity"/>
    <property type="evidence" value="ECO:0007669"/>
    <property type="project" value="TreeGrafter"/>
</dbReference>
<dbReference type="GO" id="GO:0005886">
    <property type="term" value="C:plasma membrane"/>
    <property type="evidence" value="ECO:0007669"/>
    <property type="project" value="UniProtKB-SubCell"/>
</dbReference>
<evidence type="ECO:0000256" key="5">
    <source>
        <dbReference type="ARBA" id="ARBA00022989"/>
    </source>
</evidence>
<dbReference type="PROSITE" id="PS50928">
    <property type="entry name" value="ABC_TM1"/>
    <property type="match status" value="1"/>
</dbReference>
<reference evidence="9 10" key="1">
    <citation type="submission" date="2016-11" db="EMBL/GenBank/DDBJ databases">
        <authorList>
            <person name="Jaros S."/>
            <person name="Januszkiewicz K."/>
            <person name="Wedrychowicz H."/>
        </authorList>
    </citation>
    <scope>NUCLEOTIDE SEQUENCE [LARGE SCALE GENOMIC DNA]</scope>
    <source>
        <strain evidence="9 10">DSM 10068</strain>
    </source>
</reference>
<dbReference type="InterPro" id="IPR045621">
    <property type="entry name" value="BPD_transp_1_N"/>
</dbReference>
<comment type="subcellular location">
    <subcellularLocation>
        <location evidence="1 7">Cell membrane</location>
        <topology evidence="1 7">Multi-pass membrane protein</topology>
    </subcellularLocation>
</comment>
<evidence type="ECO:0000256" key="2">
    <source>
        <dbReference type="ARBA" id="ARBA00022448"/>
    </source>
</evidence>
<feature type="transmembrane region" description="Helical" evidence="7">
    <location>
        <begin position="101"/>
        <end position="123"/>
    </location>
</feature>
<dbReference type="STRING" id="1123282.SAMN02745823_01660"/>
<gene>
    <name evidence="9" type="ORF">SAMN02745823_01660</name>
</gene>
<feature type="transmembrane region" description="Helical" evidence="7">
    <location>
        <begin position="12"/>
        <end position="32"/>
    </location>
</feature>
<keyword evidence="4 7" id="KW-0812">Transmembrane</keyword>
<evidence type="ECO:0000313" key="9">
    <source>
        <dbReference type="EMBL" id="SHH96935.1"/>
    </source>
</evidence>
<dbReference type="Pfam" id="PF19300">
    <property type="entry name" value="BPD_transp_1_N"/>
    <property type="match status" value="1"/>
</dbReference>
<dbReference type="Pfam" id="PF00528">
    <property type="entry name" value="BPD_transp_1"/>
    <property type="match status" value="1"/>
</dbReference>
<dbReference type="CDD" id="cd06261">
    <property type="entry name" value="TM_PBP2"/>
    <property type="match status" value="1"/>
</dbReference>
<sequence length="316" mass="34042">MRTAAYLIKKLLSASVTLAIISLLIFGVFQLLPGNPATIILGVDADPLQVQALSEELGLDAPPLQRYARWVAGLFSGDLGRSVRYQVPVIELIRQSLPVTASLAALSLLVTVALSVPVSIYLAKNNNKKLPTFISALMQVGIAVPSFWLAILLVMVFAVVLRWLPSGDFVPFSQSVSGALRSLILPAAAISIGTTAVVIRYLKNTMLDQLSMDYVRTARSKGLGKNKVLYRHVLKNALLPAITMLGMIAVDVLGGSIIVENVFNLPGIGRLIISGVGNRDFPLVQGLVFYLALTVVVVNFVVDLLYAAVDPRIRLK</sequence>